<sequence length="109" mass="12743">MWGEYHPIPYQSKLKEKFLGPLSFGQTIWLGIGAVLSYQMSKFIPPIGSDIIFSRIHYFIPLAITWYLAYGKHPTGFTVGKYLIMMILIRFRNRKFLYRKVNVQKGGDH</sequence>
<keyword evidence="1" id="KW-1133">Transmembrane helix</keyword>
<dbReference type="EMBL" id="JAVAMP010000012">
    <property type="protein sequence ID" value="MDP5276138.1"/>
    <property type="molecule type" value="Genomic_DNA"/>
</dbReference>
<proteinExistence type="predicted"/>
<protein>
    <submittedName>
        <fullName evidence="2">Uncharacterized protein</fullName>
    </submittedName>
</protein>
<feature type="transmembrane region" description="Helical" evidence="1">
    <location>
        <begin position="52"/>
        <end position="69"/>
    </location>
</feature>
<reference evidence="2 3" key="1">
    <citation type="submission" date="2023-08" db="EMBL/GenBank/DDBJ databases">
        <authorList>
            <person name="Park J.-S."/>
        </authorList>
    </citation>
    <scope>NUCLEOTIDE SEQUENCE [LARGE SCALE GENOMIC DNA]</scope>
    <source>
        <strain evidence="2 3">2205SS18-9</strain>
    </source>
</reference>
<keyword evidence="1" id="KW-0812">Transmembrane</keyword>
<name>A0ABT9J3K3_9BACL</name>
<evidence type="ECO:0000313" key="2">
    <source>
        <dbReference type="EMBL" id="MDP5276138.1"/>
    </source>
</evidence>
<comment type="caution">
    <text evidence="2">The sequence shown here is derived from an EMBL/GenBank/DDBJ whole genome shotgun (WGS) entry which is preliminary data.</text>
</comment>
<evidence type="ECO:0000256" key="1">
    <source>
        <dbReference type="SAM" id="Phobius"/>
    </source>
</evidence>
<keyword evidence="3" id="KW-1185">Reference proteome</keyword>
<organism evidence="2 3">
    <name type="scientific">Chengkuizengella axinellae</name>
    <dbReference type="NCBI Taxonomy" id="3064388"/>
    <lineage>
        <taxon>Bacteria</taxon>
        <taxon>Bacillati</taxon>
        <taxon>Bacillota</taxon>
        <taxon>Bacilli</taxon>
        <taxon>Bacillales</taxon>
        <taxon>Paenibacillaceae</taxon>
        <taxon>Chengkuizengella</taxon>
    </lineage>
</organism>
<feature type="transmembrane region" description="Helical" evidence="1">
    <location>
        <begin position="75"/>
        <end position="91"/>
    </location>
</feature>
<dbReference type="Proteomes" id="UP001231941">
    <property type="component" value="Unassembled WGS sequence"/>
</dbReference>
<gene>
    <name evidence="2" type="ORF">Q5Y73_18730</name>
</gene>
<dbReference type="RefSeq" id="WP_305993449.1">
    <property type="nucleotide sequence ID" value="NZ_JAVAMP010000012.1"/>
</dbReference>
<evidence type="ECO:0000313" key="3">
    <source>
        <dbReference type="Proteomes" id="UP001231941"/>
    </source>
</evidence>
<keyword evidence="1" id="KW-0472">Membrane</keyword>
<feature type="transmembrane region" description="Helical" evidence="1">
    <location>
        <begin position="20"/>
        <end position="40"/>
    </location>
</feature>
<accession>A0ABT9J3K3</accession>